<name>A0AAI9TBM2_PENTH</name>
<organism evidence="1 2">
    <name type="scientific">Penicillium thymicola</name>
    <dbReference type="NCBI Taxonomy" id="293382"/>
    <lineage>
        <taxon>Eukaryota</taxon>
        <taxon>Fungi</taxon>
        <taxon>Dikarya</taxon>
        <taxon>Ascomycota</taxon>
        <taxon>Pezizomycotina</taxon>
        <taxon>Eurotiomycetes</taxon>
        <taxon>Eurotiomycetidae</taxon>
        <taxon>Eurotiales</taxon>
        <taxon>Aspergillaceae</taxon>
        <taxon>Penicillium</taxon>
    </lineage>
</organism>
<dbReference type="AlphaFoldDB" id="A0AAI9TBM2"/>
<keyword evidence="2" id="KW-1185">Reference proteome</keyword>
<dbReference type="Proteomes" id="UP001227192">
    <property type="component" value="Unassembled WGS sequence"/>
</dbReference>
<reference evidence="1" key="2">
    <citation type="journal article" date="2016" name="Fungal Biol.">
        <title>Ochratoxin A production by Penicillium thymicola.</title>
        <authorList>
            <person name="Nguyen H.D.T."/>
            <person name="McMullin D.R."/>
            <person name="Ponomareva E."/>
            <person name="Riley R."/>
            <person name="Pomraning K.R."/>
            <person name="Baker S.E."/>
            <person name="Seifert K.A."/>
        </authorList>
    </citation>
    <scope>NUCLEOTIDE SEQUENCE</scope>
    <source>
        <strain evidence="1">DAOM 180753</strain>
    </source>
</reference>
<dbReference type="EMBL" id="LACB01000381">
    <property type="protein sequence ID" value="KAJ9483969.1"/>
    <property type="molecule type" value="Genomic_DNA"/>
</dbReference>
<evidence type="ECO:0000313" key="2">
    <source>
        <dbReference type="Proteomes" id="UP001227192"/>
    </source>
</evidence>
<gene>
    <name evidence="1" type="ORF">VN97_g9425</name>
</gene>
<accession>A0AAI9TBM2</accession>
<reference evidence="1" key="1">
    <citation type="submission" date="2015-06" db="EMBL/GenBank/DDBJ databases">
        <authorList>
            <person name="Nguyen H."/>
        </authorList>
    </citation>
    <scope>NUCLEOTIDE SEQUENCE</scope>
    <source>
        <strain evidence="1">DAOM 180753</strain>
    </source>
</reference>
<proteinExistence type="predicted"/>
<comment type="caution">
    <text evidence="1">The sequence shown here is derived from an EMBL/GenBank/DDBJ whole genome shotgun (WGS) entry which is preliminary data.</text>
</comment>
<protein>
    <submittedName>
        <fullName evidence="1">Uncharacterized protein</fullName>
    </submittedName>
</protein>
<sequence length="80" mass="9168">MGYVAKVIQVFFYHGDTIINNTQAEKLLPRKTYPKPRTIATSRRYCSSFTIATRGIIIPGMRVYKPFSTPFSLLTVFYPS</sequence>
<evidence type="ECO:0000313" key="1">
    <source>
        <dbReference type="EMBL" id="KAJ9483969.1"/>
    </source>
</evidence>